<dbReference type="Proteomes" id="UP000033615">
    <property type="component" value="Unassembled WGS sequence"/>
</dbReference>
<comment type="caution">
    <text evidence="2">The sequence shown here is derived from an EMBL/GenBank/DDBJ whole genome shotgun (WGS) entry which is preliminary data.</text>
</comment>
<dbReference type="AlphaFoldDB" id="A0A1V4CV98"/>
<feature type="domain" description="HTH cro/C1-type" evidence="1">
    <location>
        <begin position="20"/>
        <end position="74"/>
    </location>
</feature>
<dbReference type="GO" id="GO:0003677">
    <property type="term" value="F:DNA binding"/>
    <property type="evidence" value="ECO:0007669"/>
    <property type="project" value="InterPro"/>
</dbReference>
<reference evidence="2" key="1">
    <citation type="submission" date="2016-12" db="EMBL/GenBank/DDBJ databases">
        <title>Genome sequence of Streptomyces antioxidans MUSC 164.</title>
        <authorList>
            <person name="Lee L.-H."/>
            <person name="Ser H.-L."/>
        </authorList>
    </citation>
    <scope>NUCLEOTIDE SEQUENCE [LARGE SCALE GENOMIC DNA]</scope>
    <source>
        <strain evidence="2">MUSC 164</strain>
    </source>
</reference>
<dbReference type="InterPro" id="IPR001387">
    <property type="entry name" value="Cro/C1-type_HTH"/>
</dbReference>
<evidence type="ECO:0000313" key="2">
    <source>
        <dbReference type="EMBL" id="OPF71184.1"/>
    </source>
</evidence>
<keyword evidence="3" id="KW-1185">Reference proteome</keyword>
<dbReference type="Pfam" id="PF19054">
    <property type="entry name" value="DUF5753"/>
    <property type="match status" value="1"/>
</dbReference>
<dbReference type="SUPFAM" id="SSF47413">
    <property type="entry name" value="lambda repressor-like DNA-binding domains"/>
    <property type="match status" value="1"/>
</dbReference>
<dbReference type="Pfam" id="PF13560">
    <property type="entry name" value="HTH_31"/>
    <property type="match status" value="1"/>
</dbReference>
<dbReference type="InterPro" id="IPR010982">
    <property type="entry name" value="Lambda_DNA-bd_dom_sf"/>
</dbReference>
<organism evidence="2 3">
    <name type="scientific">Streptomyces antioxidans</name>
    <dbReference type="NCBI Taxonomy" id="1507734"/>
    <lineage>
        <taxon>Bacteria</taxon>
        <taxon>Bacillati</taxon>
        <taxon>Actinomycetota</taxon>
        <taxon>Actinomycetes</taxon>
        <taxon>Kitasatosporales</taxon>
        <taxon>Streptomycetaceae</taxon>
        <taxon>Streptomyces</taxon>
    </lineage>
</organism>
<gene>
    <name evidence="2" type="ORF">VT50_0234760</name>
</gene>
<dbReference type="InterPro" id="IPR043917">
    <property type="entry name" value="DUF5753"/>
</dbReference>
<protein>
    <submittedName>
        <fullName evidence="2">Transcriptional regulator</fullName>
    </submittedName>
</protein>
<dbReference type="RefSeq" id="WP_046086911.1">
    <property type="nucleotide sequence ID" value="NZ_LAKD02000121.1"/>
</dbReference>
<sequence>MAAVTGGSPLSARRRLATELRLLRDRHDLTTEEVGAHLNCHNSKVSRIETAKRVCTKKDFDGLMELYEVEEPKLSELKELLIKARQRIPPWWYAYNDVISANYAEFLAYEAEATSCYEYQPLLIPGLLQTEEYARAVTGVSYAALGPDQVDSLVEVRTRRQERLREEGPLILDAVVTEAALHLLVGGRDVMRAQLHRLIEISALDNVSLKIIPFQAGEKGASTGAFTLFGTGKNSDADDVAFTESAENTTAFRDDPLALRRLSRLFTNLSGAALSEEDSRELVERIKEELIRDE</sequence>
<dbReference type="CDD" id="cd00093">
    <property type="entry name" value="HTH_XRE"/>
    <property type="match status" value="1"/>
</dbReference>
<proteinExistence type="predicted"/>
<dbReference type="Gene3D" id="1.10.260.40">
    <property type="entry name" value="lambda repressor-like DNA-binding domains"/>
    <property type="match status" value="1"/>
</dbReference>
<accession>A0A1V4CV98</accession>
<evidence type="ECO:0000313" key="3">
    <source>
        <dbReference type="Proteomes" id="UP000033615"/>
    </source>
</evidence>
<dbReference type="OrthoDB" id="4350134at2"/>
<dbReference type="EMBL" id="LAKD02000121">
    <property type="protein sequence ID" value="OPF71184.1"/>
    <property type="molecule type" value="Genomic_DNA"/>
</dbReference>
<dbReference type="PROSITE" id="PS50943">
    <property type="entry name" value="HTH_CROC1"/>
    <property type="match status" value="1"/>
</dbReference>
<evidence type="ECO:0000259" key="1">
    <source>
        <dbReference type="PROSITE" id="PS50943"/>
    </source>
</evidence>
<name>A0A1V4CV98_9ACTN</name>
<dbReference type="SMART" id="SM00530">
    <property type="entry name" value="HTH_XRE"/>
    <property type="match status" value="1"/>
</dbReference>